<proteinExistence type="predicted"/>
<reference evidence="1 2" key="1">
    <citation type="submission" date="2016-08" db="EMBL/GenBank/DDBJ databases">
        <authorList>
            <person name="Seilhamer J.J."/>
        </authorList>
    </citation>
    <scope>NUCLEOTIDE SEQUENCE [LARGE SCALE GENOMIC DNA]</scope>
    <source>
        <strain evidence="1 2">BRTC-1</strain>
    </source>
</reference>
<sequence length="247" mass="30175">MNTITTIDPQKTMNNFMKNYFFFQLNACEKLESKKIKTLFFKLFLYSHPMNSKDYKTFKINKGKIKYKDIFIRKYIENYYDFYYKNYKSYSNKINISKEQLLTAKKISLMIADIIESKIKINTIDFKNKKIQLYLNDVGVFLKDYYNDKEKIFKLMEDIAKENDQAIHFFLQNYICYIVFFSPKELKEFFSYFKTKELILTKILNSIFENSIFFYTYIFRKIKSKKIKNKIIKLLDNDIKIKYDIHH</sequence>
<evidence type="ECO:0000313" key="2">
    <source>
        <dbReference type="Proteomes" id="UP000093391"/>
    </source>
</evidence>
<accession>A0A1B2M2S2</accession>
<dbReference type="STRING" id="1789224.BFG52_14740"/>
<dbReference type="Proteomes" id="UP000093391">
    <property type="component" value="Chromosome"/>
</dbReference>
<organism evidence="1 2">
    <name type="scientific">Acinetobacter larvae</name>
    <dbReference type="NCBI Taxonomy" id="1789224"/>
    <lineage>
        <taxon>Bacteria</taxon>
        <taxon>Pseudomonadati</taxon>
        <taxon>Pseudomonadota</taxon>
        <taxon>Gammaproteobacteria</taxon>
        <taxon>Moraxellales</taxon>
        <taxon>Moraxellaceae</taxon>
        <taxon>Acinetobacter</taxon>
    </lineage>
</organism>
<dbReference type="AlphaFoldDB" id="A0A1B2M2S2"/>
<protein>
    <submittedName>
        <fullName evidence="1">Uncharacterized protein</fullName>
    </submittedName>
</protein>
<keyword evidence="2" id="KW-1185">Reference proteome</keyword>
<dbReference type="RefSeq" id="WP_067557897.1">
    <property type="nucleotide sequence ID" value="NZ_CP016895.1"/>
</dbReference>
<gene>
    <name evidence="1" type="ORF">BFG52_14740</name>
</gene>
<dbReference type="OrthoDB" id="6446081at2"/>
<evidence type="ECO:0000313" key="1">
    <source>
        <dbReference type="EMBL" id="AOA59479.1"/>
    </source>
</evidence>
<name>A0A1B2M2S2_9GAMM</name>
<dbReference type="KEGG" id="ala:BFG52_14740"/>
<dbReference type="EMBL" id="CP016895">
    <property type="protein sequence ID" value="AOA59479.1"/>
    <property type="molecule type" value="Genomic_DNA"/>
</dbReference>